<evidence type="ECO:0000256" key="2">
    <source>
        <dbReference type="ARBA" id="ARBA00022801"/>
    </source>
</evidence>
<evidence type="ECO:0000313" key="8">
    <source>
        <dbReference type="EMBL" id="GKT06023.1"/>
    </source>
</evidence>
<gene>
    <name evidence="8" type="ORF">JCM31185_13110</name>
</gene>
<dbReference type="InterPro" id="IPR036779">
    <property type="entry name" value="LysM_dom_sf"/>
</dbReference>
<keyword evidence="3" id="KW-0961">Cell wall biogenesis/degradation</keyword>
<dbReference type="PANTHER" id="PTHR33734:SF22">
    <property type="entry name" value="MEMBRANE-BOUND LYTIC MUREIN TRANSGLYCOSYLASE D"/>
    <property type="match status" value="1"/>
</dbReference>
<evidence type="ECO:0000256" key="1">
    <source>
        <dbReference type="ARBA" id="ARBA00022729"/>
    </source>
</evidence>
<feature type="compositionally biased region" description="Low complexity" evidence="4">
    <location>
        <begin position="198"/>
        <end position="254"/>
    </location>
</feature>
<dbReference type="PANTHER" id="PTHR33734">
    <property type="entry name" value="LYSM DOMAIN-CONTAINING GPI-ANCHORED PROTEIN 2"/>
    <property type="match status" value="1"/>
</dbReference>
<organism evidence="8 9">
    <name type="scientific">Furfurilactobacillus curtus</name>
    <dbReference type="NCBI Taxonomy" id="1746200"/>
    <lineage>
        <taxon>Bacteria</taxon>
        <taxon>Bacillati</taxon>
        <taxon>Bacillota</taxon>
        <taxon>Bacilli</taxon>
        <taxon>Lactobacillales</taxon>
        <taxon>Lactobacillaceae</taxon>
        <taxon>Furfurilactobacillus</taxon>
    </lineage>
</organism>
<evidence type="ECO:0000313" key="9">
    <source>
        <dbReference type="Proteomes" id="UP001628078"/>
    </source>
</evidence>
<accession>A0ABQ5JTY3</accession>
<dbReference type="Pfam" id="PF05257">
    <property type="entry name" value="CHAP"/>
    <property type="match status" value="1"/>
</dbReference>
<proteinExistence type="predicted"/>
<dbReference type="EMBL" id="BQXO01000003">
    <property type="protein sequence ID" value="GKT06023.1"/>
    <property type="molecule type" value="Genomic_DNA"/>
</dbReference>
<keyword evidence="9" id="KW-1185">Reference proteome</keyword>
<dbReference type="InterPro" id="IPR038765">
    <property type="entry name" value="Papain-like_cys_pep_sf"/>
</dbReference>
<keyword evidence="2" id="KW-0378">Hydrolase</keyword>
<evidence type="ECO:0000259" key="6">
    <source>
        <dbReference type="PROSITE" id="PS50911"/>
    </source>
</evidence>
<dbReference type="Gene3D" id="3.10.350.10">
    <property type="entry name" value="LysM domain"/>
    <property type="match status" value="2"/>
</dbReference>
<feature type="domain" description="LysM" evidence="7">
    <location>
        <begin position="106"/>
        <end position="150"/>
    </location>
</feature>
<dbReference type="CDD" id="cd00118">
    <property type="entry name" value="LysM"/>
    <property type="match status" value="2"/>
</dbReference>
<feature type="compositionally biased region" description="Low complexity" evidence="4">
    <location>
        <begin position="78"/>
        <end position="97"/>
    </location>
</feature>
<sequence length="386" mass="38490">MNKTLKATLLTSTLAVSLLAGTTLANASTVTAVKGDTVWAFAQKHHTSVDAIAKASHLANPALIQIGQTITIPDAQGSTAPQPQPQSAAPASQATSQAAPVLDANGDYVVVTGDTLSTVSEKLGLSMEQLVAANGLVNANFLSVGQVLHTQVPVSQAPAASQAPAVSQASAAPSATLASQAPATISSEAPASQNSQGQVTDSTVAQTTSAATSAQVQTPQSTQSTTITPASTAPSAAPQLTQAQQTPASQAAPTTPAPVTPAASAPVATDASSAGIAGFRQGINGYPAGQCTSFVAGILQAEGIPAWQFSYLGDGANWGNSARAKGIAVNNQATAGSVAYFAYNHVAYVTGVNGDGTVNIIEGNFNGLAYHARTISASEAAGYIHF</sequence>
<feature type="chain" id="PRO_5046141782" evidence="5">
    <location>
        <begin position="28"/>
        <end position="386"/>
    </location>
</feature>
<dbReference type="SUPFAM" id="SSF54001">
    <property type="entry name" value="Cysteine proteinases"/>
    <property type="match status" value="1"/>
</dbReference>
<dbReference type="InterPro" id="IPR007921">
    <property type="entry name" value="CHAP_dom"/>
</dbReference>
<feature type="domain" description="Peptidase C51" evidence="6">
    <location>
        <begin position="266"/>
        <end position="385"/>
    </location>
</feature>
<feature type="region of interest" description="Disordered" evidence="4">
    <location>
        <begin position="179"/>
        <end position="266"/>
    </location>
</feature>
<evidence type="ECO:0000259" key="7">
    <source>
        <dbReference type="PROSITE" id="PS51782"/>
    </source>
</evidence>
<comment type="caution">
    <text evidence="8">The sequence shown here is derived from an EMBL/GenBank/DDBJ whole genome shotgun (WGS) entry which is preliminary data.</text>
</comment>
<dbReference type="SUPFAM" id="SSF54106">
    <property type="entry name" value="LysM domain"/>
    <property type="match status" value="2"/>
</dbReference>
<dbReference type="SMART" id="SM00257">
    <property type="entry name" value="LysM"/>
    <property type="match status" value="2"/>
</dbReference>
<reference evidence="8 9" key="1">
    <citation type="submission" date="2022-03" db="EMBL/GenBank/DDBJ databases">
        <title>Draft genome sequence of Furfurilactobacillus curtus JCM 31185.</title>
        <authorList>
            <person name="Suzuki S."/>
            <person name="Endo A."/>
            <person name="Kajikawa A."/>
        </authorList>
    </citation>
    <scope>NUCLEOTIDE SEQUENCE [LARGE SCALE GENOMIC DNA]</scope>
    <source>
        <strain evidence="8 9">JCM 31185</strain>
    </source>
</reference>
<dbReference type="PROSITE" id="PS51782">
    <property type="entry name" value="LYSM"/>
    <property type="match status" value="2"/>
</dbReference>
<protein>
    <submittedName>
        <fullName evidence="8">Gamma-D-glutamate-meso-diaminopimelate muropeptidase</fullName>
    </submittedName>
</protein>
<dbReference type="PROSITE" id="PS50911">
    <property type="entry name" value="CHAP"/>
    <property type="match status" value="1"/>
</dbReference>
<dbReference type="RefSeq" id="WP_407883808.1">
    <property type="nucleotide sequence ID" value="NZ_BQXO01000003.1"/>
</dbReference>
<evidence type="ECO:0000256" key="5">
    <source>
        <dbReference type="SAM" id="SignalP"/>
    </source>
</evidence>
<dbReference type="Gene3D" id="3.90.1720.10">
    <property type="entry name" value="endopeptidase domain like (from Nostoc punctiforme)"/>
    <property type="match status" value="1"/>
</dbReference>
<name>A0ABQ5JTY3_9LACO</name>
<dbReference type="Pfam" id="PF01476">
    <property type="entry name" value="LysM"/>
    <property type="match status" value="2"/>
</dbReference>
<evidence type="ECO:0000256" key="3">
    <source>
        <dbReference type="ARBA" id="ARBA00023316"/>
    </source>
</evidence>
<feature type="domain" description="LysM" evidence="7">
    <location>
        <begin position="28"/>
        <end position="72"/>
    </location>
</feature>
<dbReference type="Proteomes" id="UP001628078">
    <property type="component" value="Unassembled WGS sequence"/>
</dbReference>
<feature type="region of interest" description="Disordered" evidence="4">
    <location>
        <begin position="74"/>
        <end position="97"/>
    </location>
</feature>
<dbReference type="InterPro" id="IPR018392">
    <property type="entry name" value="LysM"/>
</dbReference>
<feature type="compositionally biased region" description="Polar residues" evidence="4">
    <location>
        <begin position="179"/>
        <end position="197"/>
    </location>
</feature>
<keyword evidence="1 5" id="KW-0732">Signal</keyword>
<evidence type="ECO:0000256" key="4">
    <source>
        <dbReference type="SAM" id="MobiDB-lite"/>
    </source>
</evidence>
<feature type="signal peptide" evidence="5">
    <location>
        <begin position="1"/>
        <end position="27"/>
    </location>
</feature>